<keyword evidence="6 10" id="KW-0297">G-protein coupled receptor</keyword>
<dbReference type="SMART" id="SM01381">
    <property type="entry name" value="7TM_GPCR_Srsx"/>
    <property type="match status" value="1"/>
</dbReference>
<dbReference type="PRINTS" id="PR00237">
    <property type="entry name" value="GPCRRHODOPSN"/>
</dbReference>
<dbReference type="InterPro" id="IPR017452">
    <property type="entry name" value="GPCR_Rhodpsn_7TM"/>
</dbReference>
<evidence type="ECO:0000256" key="9">
    <source>
        <dbReference type="ARBA" id="ARBA00023224"/>
    </source>
</evidence>
<dbReference type="InterPro" id="IPR000276">
    <property type="entry name" value="GPCR_Rhodpsn"/>
</dbReference>
<dbReference type="PANTHER" id="PTHR24248">
    <property type="entry name" value="ADRENERGIC RECEPTOR-RELATED G-PROTEIN COUPLED RECEPTOR"/>
    <property type="match status" value="1"/>
</dbReference>
<evidence type="ECO:0000256" key="10">
    <source>
        <dbReference type="RuleBase" id="RU000688"/>
    </source>
</evidence>
<dbReference type="PANTHER" id="PTHR24248:SF185">
    <property type="entry name" value="DOPAMINE RECEPTOR 2"/>
    <property type="match status" value="1"/>
</dbReference>
<sequence>MDLGVSPSNRTRWDDNNSNPAVLNTSVWPVFFSKENWDDGNPILALALFSFCLATVLGNALVIAAVARERYLHTVTNYFIMSLAVADCLVGSIVMPFSAAVEMQSDRRWLFGRDLCDVWHSFDVLVSTASILNLCVISMDRYWAITDPFTYPSRMTPKRAACFIALVWICSSLVSFPTIAWWRAVAASNSSSSASSFDFNQQIHPLMPEQCVYTDDIGYLVFSSIVSFYVPLSVMVFTYYRIYRAAVAQSRSLRLGTKKVVMNYATDELIKGTTGRGSSESESAEMVKPLTLRLHRGGRKASESRRCAAVAAILTYEIANRQHSFVLKQSTFKTITNIDNVLQIPDPSFHSKRTIDRCHSSPETGTITTPKTIFSVITSSADVASDSESGRFIPIAKLNVFRKLSKIAKERKAAKTLGIVMGVFIVCWLPFFVTTLLSAFCQTCIHDPKRVGTVVNWLGWINSAMNPIIYACWSRDFRRAFTKILCGWSPQLVASSPNKYKEEHGLQRDCVNNRQSNNKRLVINFSQVSK</sequence>
<dbReference type="GO" id="GO:0043410">
    <property type="term" value="P:positive regulation of MAPK cascade"/>
    <property type="evidence" value="ECO:0007669"/>
    <property type="project" value="TreeGrafter"/>
</dbReference>
<dbReference type="PROSITE" id="PS50262">
    <property type="entry name" value="G_PROTEIN_RECEP_F1_2"/>
    <property type="match status" value="1"/>
</dbReference>
<gene>
    <name evidence="13" type="ORF">DGAL_LOCUS368</name>
</gene>
<feature type="transmembrane region" description="Helical" evidence="11">
    <location>
        <begin position="43"/>
        <end position="66"/>
    </location>
</feature>
<dbReference type="GO" id="GO:0004930">
    <property type="term" value="F:G protein-coupled receptor activity"/>
    <property type="evidence" value="ECO:0007669"/>
    <property type="project" value="UniProtKB-KW"/>
</dbReference>
<dbReference type="Gene3D" id="1.20.1070.10">
    <property type="entry name" value="Rhodopsin 7-helix transmembrane proteins"/>
    <property type="match status" value="2"/>
</dbReference>
<evidence type="ECO:0000256" key="4">
    <source>
        <dbReference type="ARBA" id="ARBA00022692"/>
    </source>
</evidence>
<dbReference type="OrthoDB" id="5957871at2759"/>
<evidence type="ECO:0000256" key="5">
    <source>
        <dbReference type="ARBA" id="ARBA00022989"/>
    </source>
</evidence>
<dbReference type="Pfam" id="PF00001">
    <property type="entry name" value="7tm_1"/>
    <property type="match status" value="1"/>
</dbReference>
<accession>A0A8J2R7A6</accession>
<comment type="similarity">
    <text evidence="2 10">Belongs to the G-protein coupled receptor 1 family.</text>
</comment>
<evidence type="ECO:0000256" key="11">
    <source>
        <dbReference type="SAM" id="Phobius"/>
    </source>
</evidence>
<feature type="transmembrane region" description="Helical" evidence="11">
    <location>
        <begin position="118"/>
        <end position="139"/>
    </location>
</feature>
<proteinExistence type="inferred from homology"/>
<evidence type="ECO:0000256" key="1">
    <source>
        <dbReference type="ARBA" id="ARBA00004651"/>
    </source>
</evidence>
<keyword evidence="9 10" id="KW-0807">Transducer</keyword>
<keyword evidence="7 11" id="KW-0472">Membrane</keyword>
<keyword evidence="4 10" id="KW-0812">Transmembrane</keyword>
<dbReference type="SUPFAM" id="SSF81321">
    <property type="entry name" value="Family A G protein-coupled receptor-like"/>
    <property type="match status" value="1"/>
</dbReference>
<dbReference type="Proteomes" id="UP000789390">
    <property type="component" value="Unassembled WGS sequence"/>
</dbReference>
<protein>
    <recommendedName>
        <fullName evidence="12">G-protein coupled receptors family 1 profile domain-containing protein</fullName>
    </recommendedName>
</protein>
<evidence type="ECO:0000256" key="7">
    <source>
        <dbReference type="ARBA" id="ARBA00023136"/>
    </source>
</evidence>
<keyword evidence="14" id="KW-1185">Reference proteome</keyword>
<dbReference type="PROSITE" id="PS00237">
    <property type="entry name" value="G_PROTEIN_RECEP_F1_1"/>
    <property type="match status" value="1"/>
</dbReference>
<feature type="transmembrane region" description="Helical" evidence="11">
    <location>
        <begin position="416"/>
        <end position="440"/>
    </location>
</feature>
<evidence type="ECO:0000313" key="14">
    <source>
        <dbReference type="Proteomes" id="UP000789390"/>
    </source>
</evidence>
<feature type="transmembrane region" description="Helical" evidence="11">
    <location>
        <begin position="217"/>
        <end position="240"/>
    </location>
</feature>
<dbReference type="EMBL" id="CAKKLH010000002">
    <property type="protein sequence ID" value="CAH0098319.1"/>
    <property type="molecule type" value="Genomic_DNA"/>
</dbReference>
<name>A0A8J2R7A6_9CRUS</name>
<reference evidence="13" key="1">
    <citation type="submission" date="2021-11" db="EMBL/GenBank/DDBJ databases">
        <authorList>
            <person name="Schell T."/>
        </authorList>
    </citation>
    <scope>NUCLEOTIDE SEQUENCE</scope>
    <source>
        <strain evidence="13">M5</strain>
    </source>
</reference>
<evidence type="ECO:0000313" key="13">
    <source>
        <dbReference type="EMBL" id="CAH0098319.1"/>
    </source>
</evidence>
<keyword evidence="5 11" id="KW-1133">Transmembrane helix</keyword>
<organism evidence="13 14">
    <name type="scientific">Daphnia galeata</name>
    <dbReference type="NCBI Taxonomy" id="27404"/>
    <lineage>
        <taxon>Eukaryota</taxon>
        <taxon>Metazoa</taxon>
        <taxon>Ecdysozoa</taxon>
        <taxon>Arthropoda</taxon>
        <taxon>Crustacea</taxon>
        <taxon>Branchiopoda</taxon>
        <taxon>Diplostraca</taxon>
        <taxon>Cladocera</taxon>
        <taxon>Anomopoda</taxon>
        <taxon>Daphniidae</taxon>
        <taxon>Daphnia</taxon>
    </lineage>
</organism>
<evidence type="ECO:0000259" key="12">
    <source>
        <dbReference type="PROSITE" id="PS50262"/>
    </source>
</evidence>
<dbReference type="CDD" id="cd15067">
    <property type="entry name" value="7tmA_Dop1R2-like"/>
    <property type="match status" value="1"/>
</dbReference>
<feature type="transmembrane region" description="Helical" evidence="11">
    <location>
        <begin position="78"/>
        <end position="98"/>
    </location>
</feature>
<evidence type="ECO:0000256" key="8">
    <source>
        <dbReference type="ARBA" id="ARBA00023170"/>
    </source>
</evidence>
<evidence type="ECO:0000256" key="6">
    <source>
        <dbReference type="ARBA" id="ARBA00023040"/>
    </source>
</evidence>
<dbReference type="GO" id="GO:0071880">
    <property type="term" value="P:adenylate cyclase-activating adrenergic receptor signaling pathway"/>
    <property type="evidence" value="ECO:0007669"/>
    <property type="project" value="TreeGrafter"/>
</dbReference>
<comment type="caution">
    <text evidence="13">The sequence shown here is derived from an EMBL/GenBank/DDBJ whole genome shotgun (WGS) entry which is preliminary data.</text>
</comment>
<evidence type="ECO:0000256" key="3">
    <source>
        <dbReference type="ARBA" id="ARBA00022475"/>
    </source>
</evidence>
<keyword evidence="8 10" id="KW-0675">Receptor</keyword>
<dbReference type="GO" id="GO:0005886">
    <property type="term" value="C:plasma membrane"/>
    <property type="evidence" value="ECO:0007669"/>
    <property type="project" value="UniProtKB-SubCell"/>
</dbReference>
<feature type="transmembrane region" description="Helical" evidence="11">
    <location>
        <begin position="160"/>
        <end position="182"/>
    </location>
</feature>
<keyword evidence="3" id="KW-1003">Cell membrane</keyword>
<comment type="subcellular location">
    <subcellularLocation>
        <location evidence="1">Cell membrane</location>
        <topology evidence="1">Multi-pass membrane protein</topology>
    </subcellularLocation>
</comment>
<evidence type="ECO:0000256" key="2">
    <source>
        <dbReference type="ARBA" id="ARBA00010663"/>
    </source>
</evidence>
<feature type="domain" description="G-protein coupled receptors family 1 profile" evidence="12">
    <location>
        <begin position="58"/>
        <end position="470"/>
    </location>
</feature>
<dbReference type="AlphaFoldDB" id="A0A8J2R7A6"/>